<protein>
    <recommendedName>
        <fullName evidence="4">S-layer protein</fullName>
    </recommendedName>
</protein>
<evidence type="ECO:0000313" key="3">
    <source>
        <dbReference type="Proteomes" id="UP000509594"/>
    </source>
</evidence>
<dbReference type="EMBL" id="CP058215">
    <property type="protein sequence ID" value="QLC50352.1"/>
    <property type="molecule type" value="Genomic_DNA"/>
</dbReference>
<name>A0A7D5E6Z4_9EURY</name>
<accession>A0A7D5E6Z4</accession>
<reference evidence="2 3" key="1">
    <citation type="submission" date="2020-06" db="EMBL/GenBank/DDBJ databases">
        <title>Methanolobus halotolerans sp. nov., isolated from a saline lake Tus in Siberia.</title>
        <authorList>
            <person name="Shen Y."/>
            <person name="Chen S.-C."/>
            <person name="Lai M.-C."/>
            <person name="Huang H.-H."/>
            <person name="Chiu H.-H."/>
            <person name="Tang S.-L."/>
            <person name="Rogozin D.Y."/>
            <person name="Degermendzhy A.G."/>
        </authorList>
    </citation>
    <scope>NUCLEOTIDE SEQUENCE [LARGE SCALE GENOMIC DNA]</scope>
    <source>
        <strain evidence="2 3">DSM 21339</strain>
    </source>
</reference>
<dbReference type="PANTHER" id="PTHR35902:SF3">
    <property type="entry name" value="NPCBM-ASSOCIATED, NEW3 DOMAIN OF ALPHA-GALACTOSIDASE"/>
    <property type="match status" value="1"/>
</dbReference>
<dbReference type="PANTHER" id="PTHR35902">
    <property type="entry name" value="S-LAYER DOMAIN-LIKE PROTEIN-RELATED"/>
    <property type="match status" value="1"/>
</dbReference>
<keyword evidence="3" id="KW-1185">Reference proteome</keyword>
<sequence length="366" mass="39518">MIKIKNLLRSVPFVLLVLLALFPSQAYAQEMTTMDLDLPEFFNFDENYYTVYGGPDVSATMVGDNEFSRGDEVTLSINLMNKGVITGFESDDEPDFGSDLDQKLQKAEMGYEAQRTTAIGIVAALESDSPYVRVKSGPQEAGSLSSGQQLDSPVKFNIEISKNAPAGEYPLNLTMVYGYQENVQVNGDNETDLGITNMEVGMWYAVGQQVQPLSVVVEKEADFEVANVTANLEAGGEGLLRVAYKNVGEEEVRDATVRISADDPFSTTDDQSFIGSIAPGETSEAIFKLKVDESAVPKVYAINSEIKYEDSDGHSQISDTIKIRVEILPAGLSGSGMASLAVVGGVIIVLGLVYVGGRKLLSGRKD</sequence>
<dbReference type="Proteomes" id="UP000509594">
    <property type="component" value="Chromosome"/>
</dbReference>
<dbReference type="RefSeq" id="WP_176965408.1">
    <property type="nucleotide sequence ID" value="NZ_CP058215.1"/>
</dbReference>
<evidence type="ECO:0000256" key="1">
    <source>
        <dbReference type="SAM" id="Phobius"/>
    </source>
</evidence>
<dbReference type="GeneID" id="55821794"/>
<dbReference type="AlphaFoldDB" id="A0A7D5E6Z4"/>
<dbReference type="OrthoDB" id="56770at2157"/>
<gene>
    <name evidence="2" type="ORF">HWN40_08925</name>
</gene>
<keyword evidence="1" id="KW-0472">Membrane</keyword>
<dbReference type="KEGG" id="mzi:HWN40_08925"/>
<feature type="transmembrane region" description="Helical" evidence="1">
    <location>
        <begin position="336"/>
        <end position="355"/>
    </location>
</feature>
<evidence type="ECO:0008006" key="4">
    <source>
        <dbReference type="Google" id="ProtNLM"/>
    </source>
</evidence>
<proteinExistence type="predicted"/>
<organism evidence="2 3">
    <name type="scientific">Methanolobus zinderi</name>
    <dbReference type="NCBI Taxonomy" id="536044"/>
    <lineage>
        <taxon>Archaea</taxon>
        <taxon>Methanobacteriati</taxon>
        <taxon>Methanobacteriota</taxon>
        <taxon>Stenosarchaea group</taxon>
        <taxon>Methanomicrobia</taxon>
        <taxon>Methanosarcinales</taxon>
        <taxon>Methanosarcinaceae</taxon>
        <taxon>Methanolobus</taxon>
    </lineage>
</organism>
<evidence type="ECO:0000313" key="2">
    <source>
        <dbReference type="EMBL" id="QLC50352.1"/>
    </source>
</evidence>
<keyword evidence="1" id="KW-1133">Transmembrane helix</keyword>
<keyword evidence="1" id="KW-0812">Transmembrane</keyword>